<dbReference type="AlphaFoldDB" id="A0A9W9TYZ5"/>
<keyword evidence="9" id="KW-1185">Reference proteome</keyword>
<gene>
    <name evidence="8" type="ORF">N7468_000560</name>
</gene>
<feature type="region of interest" description="Disordered" evidence="5">
    <location>
        <begin position="1"/>
        <end position="50"/>
    </location>
</feature>
<feature type="transmembrane region" description="Helical" evidence="6">
    <location>
        <begin position="212"/>
        <end position="233"/>
    </location>
</feature>
<keyword evidence="3 6" id="KW-1133">Transmembrane helix</keyword>
<dbReference type="GO" id="GO:0042908">
    <property type="term" value="P:xenobiotic transport"/>
    <property type="evidence" value="ECO:0007669"/>
    <property type="project" value="UniProtKB-ARBA"/>
</dbReference>
<feature type="transmembrane region" description="Helical" evidence="6">
    <location>
        <begin position="398"/>
        <end position="419"/>
    </location>
</feature>
<evidence type="ECO:0000313" key="9">
    <source>
        <dbReference type="Proteomes" id="UP001150941"/>
    </source>
</evidence>
<reference evidence="8" key="1">
    <citation type="submission" date="2022-11" db="EMBL/GenBank/DDBJ databases">
        <authorList>
            <person name="Petersen C."/>
        </authorList>
    </citation>
    <scope>NUCLEOTIDE SEQUENCE</scope>
    <source>
        <strain evidence="8">IBT 19713</strain>
    </source>
</reference>
<dbReference type="InterPro" id="IPR011701">
    <property type="entry name" value="MFS"/>
</dbReference>
<evidence type="ECO:0000259" key="7">
    <source>
        <dbReference type="PROSITE" id="PS50850"/>
    </source>
</evidence>
<dbReference type="OrthoDB" id="6770063at2759"/>
<accession>A0A9W9TYZ5</accession>
<evidence type="ECO:0000256" key="1">
    <source>
        <dbReference type="ARBA" id="ARBA00004141"/>
    </source>
</evidence>
<dbReference type="GO" id="GO:0022857">
    <property type="term" value="F:transmembrane transporter activity"/>
    <property type="evidence" value="ECO:0007669"/>
    <property type="project" value="InterPro"/>
</dbReference>
<feature type="transmembrane region" description="Helical" evidence="6">
    <location>
        <begin position="245"/>
        <end position="269"/>
    </location>
</feature>
<evidence type="ECO:0000256" key="5">
    <source>
        <dbReference type="SAM" id="MobiDB-lite"/>
    </source>
</evidence>
<feature type="region of interest" description="Disordered" evidence="5">
    <location>
        <begin position="62"/>
        <end position="89"/>
    </location>
</feature>
<organism evidence="8 9">
    <name type="scientific">Penicillium chermesinum</name>
    <dbReference type="NCBI Taxonomy" id="63820"/>
    <lineage>
        <taxon>Eukaryota</taxon>
        <taxon>Fungi</taxon>
        <taxon>Dikarya</taxon>
        <taxon>Ascomycota</taxon>
        <taxon>Pezizomycotina</taxon>
        <taxon>Eurotiomycetes</taxon>
        <taxon>Eurotiomycetidae</taxon>
        <taxon>Eurotiales</taxon>
        <taxon>Aspergillaceae</taxon>
        <taxon>Penicillium</taxon>
    </lineage>
</organism>
<dbReference type="InterPro" id="IPR005829">
    <property type="entry name" value="Sugar_transporter_CS"/>
</dbReference>
<feature type="transmembrane region" description="Helical" evidence="6">
    <location>
        <begin position="98"/>
        <end position="121"/>
    </location>
</feature>
<feature type="transmembrane region" description="Helical" evidence="6">
    <location>
        <begin position="133"/>
        <end position="153"/>
    </location>
</feature>
<dbReference type="PROSITE" id="PS50850">
    <property type="entry name" value="MFS"/>
    <property type="match status" value="1"/>
</dbReference>
<comment type="subcellular location">
    <subcellularLocation>
        <location evidence="1">Membrane</location>
        <topology evidence="1">Multi-pass membrane protein</topology>
    </subcellularLocation>
</comment>
<evidence type="ECO:0000256" key="6">
    <source>
        <dbReference type="SAM" id="Phobius"/>
    </source>
</evidence>
<feature type="compositionally biased region" description="Basic and acidic residues" evidence="5">
    <location>
        <begin position="1"/>
        <end position="11"/>
    </location>
</feature>
<dbReference type="RefSeq" id="XP_058335888.1">
    <property type="nucleotide sequence ID" value="XM_058469857.1"/>
</dbReference>
<dbReference type="GeneID" id="83197160"/>
<dbReference type="Gene3D" id="1.20.1250.20">
    <property type="entry name" value="MFS general substrate transporter like domains"/>
    <property type="match status" value="1"/>
</dbReference>
<evidence type="ECO:0000256" key="3">
    <source>
        <dbReference type="ARBA" id="ARBA00022989"/>
    </source>
</evidence>
<feature type="transmembrane region" description="Helical" evidence="6">
    <location>
        <begin position="461"/>
        <end position="483"/>
    </location>
</feature>
<dbReference type="GO" id="GO:0016020">
    <property type="term" value="C:membrane"/>
    <property type="evidence" value="ECO:0007669"/>
    <property type="project" value="UniProtKB-SubCell"/>
</dbReference>
<evidence type="ECO:0000256" key="2">
    <source>
        <dbReference type="ARBA" id="ARBA00022692"/>
    </source>
</evidence>
<comment type="caution">
    <text evidence="8">The sequence shown here is derived from an EMBL/GenBank/DDBJ whole genome shotgun (WGS) entry which is preliminary data.</text>
</comment>
<dbReference type="PANTHER" id="PTHR23502:SF60">
    <property type="entry name" value="MAJOR FACILITATOR SUPERFAMILY (MFS) PROFILE DOMAIN-CONTAINING PROTEIN-RELATED"/>
    <property type="match status" value="1"/>
</dbReference>
<dbReference type="InterPro" id="IPR020846">
    <property type="entry name" value="MFS_dom"/>
</dbReference>
<dbReference type="InterPro" id="IPR036259">
    <property type="entry name" value="MFS_trans_sf"/>
</dbReference>
<evidence type="ECO:0000256" key="4">
    <source>
        <dbReference type="ARBA" id="ARBA00023136"/>
    </source>
</evidence>
<feature type="transmembrane region" description="Helical" evidence="6">
    <location>
        <begin position="495"/>
        <end position="514"/>
    </location>
</feature>
<dbReference type="Pfam" id="PF07690">
    <property type="entry name" value="MFS_1"/>
    <property type="match status" value="1"/>
</dbReference>
<dbReference type="EMBL" id="JAPQKS010000001">
    <property type="protein sequence ID" value="KAJ5249109.1"/>
    <property type="molecule type" value="Genomic_DNA"/>
</dbReference>
<dbReference type="GO" id="GO:0140115">
    <property type="term" value="P:export across plasma membrane"/>
    <property type="evidence" value="ECO:0007669"/>
    <property type="project" value="UniProtKB-ARBA"/>
</dbReference>
<protein>
    <submittedName>
        <fullName evidence="8">MFS multidrug transporter</fullName>
    </submittedName>
</protein>
<proteinExistence type="predicted"/>
<feature type="transmembrane region" description="Helical" evidence="6">
    <location>
        <begin position="425"/>
        <end position="449"/>
    </location>
</feature>
<feature type="domain" description="Major facilitator superfamily (MFS) profile" evidence="7">
    <location>
        <begin position="98"/>
        <end position="519"/>
    </location>
</feature>
<dbReference type="FunFam" id="1.20.1250.20:FF:000011">
    <property type="entry name" value="MFS multidrug transporter, putative"/>
    <property type="match status" value="1"/>
</dbReference>
<dbReference type="SUPFAM" id="SSF103473">
    <property type="entry name" value="MFS general substrate transporter"/>
    <property type="match status" value="1"/>
</dbReference>
<dbReference type="Proteomes" id="UP001150941">
    <property type="component" value="Unassembled WGS sequence"/>
</dbReference>
<name>A0A9W9TYZ5_9EURO</name>
<reference evidence="8" key="2">
    <citation type="journal article" date="2023" name="IMA Fungus">
        <title>Comparative genomic study of the Penicillium genus elucidates a diverse pangenome and 15 lateral gene transfer events.</title>
        <authorList>
            <person name="Petersen C."/>
            <person name="Sorensen T."/>
            <person name="Nielsen M.R."/>
            <person name="Sondergaard T.E."/>
            <person name="Sorensen J.L."/>
            <person name="Fitzpatrick D.A."/>
            <person name="Frisvad J.C."/>
            <person name="Nielsen K.L."/>
        </authorList>
    </citation>
    <scope>NUCLEOTIDE SEQUENCE</scope>
    <source>
        <strain evidence="8">IBT 19713</strain>
    </source>
</reference>
<evidence type="ECO:0000313" key="8">
    <source>
        <dbReference type="EMBL" id="KAJ5249109.1"/>
    </source>
</evidence>
<sequence length="527" mass="57332">MSFPRSSEHQTSDNSQAHTEAEGALQTGQSTRITLNATANDAKASDTDLEAAKACPSTLVPALQEKPATATDPNLVDWDGPDDPENPRNWSIKRKWTATILVSCFTFISPVSSTFVAPALSNIGDDLGITTEVVLELCLSIFVLAYALGPLVVGPLSEIYGRKIILQTTNLWYIVFNVACGVAQTTGQMIAFRFLAGLGGGAPQAKRGKAMAIYSLAPLLGPALGPIAGGFVAERTTWRWVFYSTTIAAGAIQLAAFFLLPETYAPIILQRRARKLRKETGNMSLQTEVERQNKKITQVLRVALIRPLKLLFTQPIVQIIALYMAYAYGLMYLMLATFPTLWASPDYYDESKGIAGLNYISLGIGFIAGTQVCARMLDRFYRLLKARNNEAGRPEFRLPMLAVGAFCTPAGLFIYGWTAQTHQHWIAPNIGACIFGIGCMITMQCLQIYTVDTYTRFSASALAAIVLLRSLAGFSFPLFAPYLFQALKYGWGNSVLAFIAIGIGVPAPALLWVYGQRLRAASPFAAG</sequence>
<dbReference type="PROSITE" id="PS00216">
    <property type="entry name" value="SUGAR_TRANSPORT_1"/>
    <property type="match status" value="1"/>
</dbReference>
<keyword evidence="4 6" id="KW-0472">Membrane</keyword>
<keyword evidence="2 6" id="KW-0812">Transmembrane</keyword>
<dbReference type="CDD" id="cd17323">
    <property type="entry name" value="MFS_Tpo1_MDR_like"/>
    <property type="match status" value="1"/>
</dbReference>
<feature type="transmembrane region" description="Helical" evidence="6">
    <location>
        <begin position="356"/>
        <end position="377"/>
    </location>
</feature>
<dbReference type="PANTHER" id="PTHR23502">
    <property type="entry name" value="MAJOR FACILITATOR SUPERFAMILY"/>
    <property type="match status" value="1"/>
</dbReference>
<feature type="transmembrane region" description="Helical" evidence="6">
    <location>
        <begin position="316"/>
        <end position="336"/>
    </location>
</feature>
<feature type="compositionally biased region" description="Polar residues" evidence="5">
    <location>
        <begin position="26"/>
        <end position="39"/>
    </location>
</feature>